<evidence type="ECO:0000256" key="1">
    <source>
        <dbReference type="SAM" id="MobiDB-lite"/>
    </source>
</evidence>
<keyword evidence="2" id="KW-0472">Membrane</keyword>
<accession>A0A2T7BPR4</accession>
<gene>
    <name evidence="4" type="ORF">DCC81_09585</name>
</gene>
<dbReference type="RefSeq" id="WP_108686305.1">
    <property type="nucleotide sequence ID" value="NZ_QCYK01000001.1"/>
</dbReference>
<dbReference type="Proteomes" id="UP000244450">
    <property type="component" value="Unassembled WGS sequence"/>
</dbReference>
<dbReference type="InterPro" id="IPR025665">
    <property type="entry name" value="Beta-barrel_OMP_2"/>
</dbReference>
<dbReference type="Gene3D" id="2.40.160.20">
    <property type="match status" value="1"/>
</dbReference>
<feature type="region of interest" description="Disordered" evidence="1">
    <location>
        <begin position="143"/>
        <end position="172"/>
    </location>
</feature>
<feature type="region of interest" description="Disordered" evidence="1">
    <location>
        <begin position="92"/>
        <end position="130"/>
    </location>
</feature>
<keyword evidence="2" id="KW-0812">Transmembrane</keyword>
<feature type="transmembrane region" description="Helical" evidence="2">
    <location>
        <begin position="58"/>
        <end position="76"/>
    </location>
</feature>
<feature type="compositionally biased region" description="Low complexity" evidence="1">
    <location>
        <begin position="96"/>
        <end position="106"/>
    </location>
</feature>
<evidence type="ECO:0000313" key="4">
    <source>
        <dbReference type="EMBL" id="PUZ29668.1"/>
    </source>
</evidence>
<dbReference type="OrthoDB" id="1523584at2"/>
<reference evidence="4 5" key="1">
    <citation type="submission" date="2018-04" db="EMBL/GenBank/DDBJ databases">
        <title>Chitinophaga fuyangensis sp. nov., isolated from soil in a chemical factory.</title>
        <authorList>
            <person name="Chen K."/>
        </authorList>
    </citation>
    <scope>NUCLEOTIDE SEQUENCE [LARGE SCALE GENOMIC DNA]</scope>
    <source>
        <strain evidence="4 5">LY-1</strain>
    </source>
</reference>
<protein>
    <recommendedName>
        <fullName evidence="3">Outer membrane protein beta-barrel domain-containing protein</fullName>
    </recommendedName>
</protein>
<keyword evidence="2" id="KW-1133">Transmembrane helix</keyword>
<feature type="compositionally biased region" description="Polar residues" evidence="1">
    <location>
        <begin position="157"/>
        <end position="170"/>
    </location>
</feature>
<evidence type="ECO:0000313" key="5">
    <source>
        <dbReference type="Proteomes" id="UP000244450"/>
    </source>
</evidence>
<organism evidence="4 5">
    <name type="scientific">Chitinophaga parva</name>
    <dbReference type="NCBI Taxonomy" id="2169414"/>
    <lineage>
        <taxon>Bacteria</taxon>
        <taxon>Pseudomonadati</taxon>
        <taxon>Bacteroidota</taxon>
        <taxon>Chitinophagia</taxon>
        <taxon>Chitinophagales</taxon>
        <taxon>Chitinophagaceae</taxon>
        <taxon>Chitinophaga</taxon>
    </lineage>
</organism>
<dbReference type="Pfam" id="PF13568">
    <property type="entry name" value="OMP_b-brl_2"/>
    <property type="match status" value="1"/>
</dbReference>
<evidence type="ECO:0000259" key="3">
    <source>
        <dbReference type="Pfam" id="PF13568"/>
    </source>
</evidence>
<feature type="domain" description="Outer membrane protein beta-barrel" evidence="3">
    <location>
        <begin position="310"/>
        <end position="439"/>
    </location>
</feature>
<sequence>MQLLDDDMDELFRNAASRYPLKTDGADWDALSRRLHPENEAVPPPPADTPAPPRKTRWWRGLGLLALLLAGGIYWVTTQMGTAKNEHITATDTRSHIATSNSSAAATGNEPGNSIQQHGVAADQENKEDNAPAANATIAHRPAAPAGEATAGRTVTPVANTGVTNGNEPTKISKITPRAAQANLHPVHTTVKSWMIGVHTATAGSGPDSWSINPVPVRVPVPAADASVTESVPAAPVNADSIHTVAAPVTISAVSGKTPAFNPAPDGLSRPTDSLPVQAFKGTGSKVPTGFYAGIVVAPDFSTVKMQQARSLGYSFGAVVGYRISQHWAVETGAAWERKNYYSKGQYFDKSKLKNPDINILTVDGYCQMVDVPVNVRYYFNITQKHSWYANAGLSSYFMSREWYKYDIENNGAYYDRAVGYNTATQNWFSVLNLGLGYEHKVGGIGNVRIEPYVKVPLAGGIGIGSLPVTSVGINIGITRNIRW</sequence>
<dbReference type="AlphaFoldDB" id="A0A2T7BPR4"/>
<evidence type="ECO:0000256" key="2">
    <source>
        <dbReference type="SAM" id="Phobius"/>
    </source>
</evidence>
<name>A0A2T7BPR4_9BACT</name>
<comment type="caution">
    <text evidence="4">The sequence shown here is derived from an EMBL/GenBank/DDBJ whole genome shotgun (WGS) entry which is preliminary data.</text>
</comment>
<dbReference type="EMBL" id="QCYK01000001">
    <property type="protein sequence ID" value="PUZ29668.1"/>
    <property type="molecule type" value="Genomic_DNA"/>
</dbReference>
<dbReference type="SUPFAM" id="SSF56925">
    <property type="entry name" value="OMPA-like"/>
    <property type="match status" value="1"/>
</dbReference>
<dbReference type="InterPro" id="IPR011250">
    <property type="entry name" value="OMP/PagP_B-barrel"/>
</dbReference>
<proteinExistence type="predicted"/>
<keyword evidence="5" id="KW-1185">Reference proteome</keyword>